<proteinExistence type="inferred from homology"/>
<dbReference type="Proteomes" id="UP000318141">
    <property type="component" value="Unassembled WGS sequence"/>
</dbReference>
<dbReference type="Pfam" id="PF03466">
    <property type="entry name" value="LysR_substrate"/>
    <property type="match status" value="1"/>
</dbReference>
<dbReference type="OrthoDB" id="8806341at2"/>
<evidence type="ECO:0000256" key="2">
    <source>
        <dbReference type="ARBA" id="ARBA00023015"/>
    </source>
</evidence>
<keyword evidence="2" id="KW-0805">Transcription regulation</keyword>
<evidence type="ECO:0000259" key="5">
    <source>
        <dbReference type="PROSITE" id="PS50931"/>
    </source>
</evidence>
<dbReference type="PANTHER" id="PTHR30419:SF8">
    <property type="entry name" value="NITROGEN ASSIMILATION TRANSCRIPTIONAL ACTIVATOR-RELATED"/>
    <property type="match status" value="1"/>
</dbReference>
<comment type="similarity">
    <text evidence="1">Belongs to the LysR transcriptional regulatory family.</text>
</comment>
<dbReference type="GO" id="GO:0003700">
    <property type="term" value="F:DNA-binding transcription factor activity"/>
    <property type="evidence" value="ECO:0007669"/>
    <property type="project" value="InterPro"/>
</dbReference>
<evidence type="ECO:0000256" key="1">
    <source>
        <dbReference type="ARBA" id="ARBA00009437"/>
    </source>
</evidence>
<gene>
    <name evidence="6" type="ORF">L602_002700000230</name>
</gene>
<dbReference type="InterPro" id="IPR050950">
    <property type="entry name" value="HTH-type_LysR_regulators"/>
</dbReference>
<accession>A0A562BIL0</accession>
<keyword evidence="4" id="KW-0804">Transcription</keyword>
<dbReference type="GO" id="GO:0005829">
    <property type="term" value="C:cytosol"/>
    <property type="evidence" value="ECO:0007669"/>
    <property type="project" value="TreeGrafter"/>
</dbReference>
<dbReference type="InterPro" id="IPR005119">
    <property type="entry name" value="LysR_subst-bd"/>
</dbReference>
<evidence type="ECO:0000313" key="6">
    <source>
        <dbReference type="EMBL" id="TWG84931.1"/>
    </source>
</evidence>
<dbReference type="AlphaFoldDB" id="A0A562BIL0"/>
<dbReference type="SUPFAM" id="SSF53850">
    <property type="entry name" value="Periplasmic binding protein-like II"/>
    <property type="match status" value="1"/>
</dbReference>
<name>A0A562BIL0_9BURK</name>
<protein>
    <submittedName>
        <fullName evidence="6">DNA-binding transcriptional LysR family regulator</fullName>
    </submittedName>
</protein>
<dbReference type="PROSITE" id="PS50931">
    <property type="entry name" value="HTH_LYSR"/>
    <property type="match status" value="1"/>
</dbReference>
<dbReference type="GO" id="GO:0003677">
    <property type="term" value="F:DNA binding"/>
    <property type="evidence" value="ECO:0007669"/>
    <property type="project" value="UniProtKB-KW"/>
</dbReference>
<evidence type="ECO:0000313" key="7">
    <source>
        <dbReference type="Proteomes" id="UP000318141"/>
    </source>
</evidence>
<evidence type="ECO:0000256" key="3">
    <source>
        <dbReference type="ARBA" id="ARBA00023125"/>
    </source>
</evidence>
<dbReference type="Pfam" id="PF00126">
    <property type="entry name" value="HTH_1"/>
    <property type="match status" value="1"/>
</dbReference>
<dbReference type="PRINTS" id="PR00039">
    <property type="entry name" value="HTHLYSR"/>
</dbReference>
<organism evidence="6 7">
    <name type="scientific">Cupriavidus gilardii J11</name>
    <dbReference type="NCBI Taxonomy" id="936133"/>
    <lineage>
        <taxon>Bacteria</taxon>
        <taxon>Pseudomonadati</taxon>
        <taxon>Pseudomonadota</taxon>
        <taxon>Betaproteobacteria</taxon>
        <taxon>Burkholderiales</taxon>
        <taxon>Burkholderiaceae</taxon>
        <taxon>Cupriavidus</taxon>
    </lineage>
</organism>
<dbReference type="Gene3D" id="1.10.10.10">
    <property type="entry name" value="Winged helix-like DNA-binding domain superfamily/Winged helix DNA-binding domain"/>
    <property type="match status" value="1"/>
</dbReference>
<comment type="caution">
    <text evidence="6">The sequence shown here is derived from an EMBL/GenBank/DDBJ whole genome shotgun (WGS) entry which is preliminary data.</text>
</comment>
<sequence>MPTTADRLQHNVVSRLRLRQLSLLLTLERQRSLSRAAAALNLSQPAITKALREIEAIFLTPLFLRSRAGLEATETGQAVLAYARLALADAEALGRELAVLDAGLGARLRIGIIPFVSATVLDAACSHALTQRPRIAVMVREGTTDELVAALRAHELDCVIARSFYAAGEDVVQVPLYREEPTLVVSASAARGLARGKLDWKKLAALDWILPPPHTPTRRTINTMFAVAGVAPPLPLVETYSIKTMETLLRTQARAIAIVPRAVATELASAGAAMLPHPLSWDLPPVGAMWLRRSQQSEPLMALVRALQEAMR</sequence>
<dbReference type="SUPFAM" id="SSF46785">
    <property type="entry name" value="Winged helix' DNA-binding domain"/>
    <property type="match status" value="1"/>
</dbReference>
<keyword evidence="7" id="KW-1185">Reference proteome</keyword>
<dbReference type="InterPro" id="IPR036388">
    <property type="entry name" value="WH-like_DNA-bd_sf"/>
</dbReference>
<dbReference type="InterPro" id="IPR000847">
    <property type="entry name" value="LysR_HTH_N"/>
</dbReference>
<dbReference type="Gene3D" id="3.40.190.290">
    <property type="match status" value="1"/>
</dbReference>
<dbReference type="InterPro" id="IPR036390">
    <property type="entry name" value="WH_DNA-bd_sf"/>
</dbReference>
<feature type="domain" description="HTH lysR-type" evidence="5">
    <location>
        <begin position="16"/>
        <end position="73"/>
    </location>
</feature>
<dbReference type="EMBL" id="VLJN01000020">
    <property type="protein sequence ID" value="TWG84931.1"/>
    <property type="molecule type" value="Genomic_DNA"/>
</dbReference>
<reference evidence="6 7" key="1">
    <citation type="submission" date="2019-07" db="EMBL/GenBank/DDBJ databases">
        <title>Genome sequencing of lignin-degrading bacterial isolates.</title>
        <authorList>
            <person name="Gladden J."/>
        </authorList>
    </citation>
    <scope>NUCLEOTIDE SEQUENCE [LARGE SCALE GENOMIC DNA]</scope>
    <source>
        <strain evidence="6 7">J11</strain>
    </source>
</reference>
<dbReference type="PANTHER" id="PTHR30419">
    <property type="entry name" value="HTH-TYPE TRANSCRIPTIONAL REGULATOR YBHD"/>
    <property type="match status" value="1"/>
</dbReference>
<evidence type="ECO:0000256" key="4">
    <source>
        <dbReference type="ARBA" id="ARBA00023163"/>
    </source>
</evidence>
<keyword evidence="3 6" id="KW-0238">DNA-binding</keyword>